<gene>
    <name evidence="4" type="ORF">TcWFU_001386</name>
</gene>
<dbReference type="Gene3D" id="2.30.29.30">
    <property type="entry name" value="Pleckstrin-homology domain (PH domain)/Phosphotyrosine-binding domain (PTB)"/>
    <property type="match status" value="2"/>
</dbReference>
<feature type="region of interest" description="Disordered" evidence="2">
    <location>
        <begin position="701"/>
        <end position="844"/>
    </location>
</feature>
<feature type="region of interest" description="Disordered" evidence="2">
    <location>
        <begin position="452"/>
        <end position="488"/>
    </location>
</feature>
<feature type="compositionally biased region" description="Gly residues" evidence="2">
    <location>
        <begin position="758"/>
        <end position="770"/>
    </location>
</feature>
<feature type="compositionally biased region" description="Pro residues" evidence="2">
    <location>
        <begin position="474"/>
        <end position="483"/>
    </location>
</feature>
<feature type="compositionally biased region" description="Pro residues" evidence="2">
    <location>
        <begin position="913"/>
        <end position="924"/>
    </location>
</feature>
<keyword evidence="1" id="KW-0344">Guanine-nucleotide releasing factor</keyword>
<feature type="region of interest" description="Disordered" evidence="2">
    <location>
        <begin position="889"/>
        <end position="951"/>
    </location>
</feature>
<evidence type="ECO:0000313" key="4">
    <source>
        <dbReference type="EMBL" id="KAL5108477.1"/>
    </source>
</evidence>
<dbReference type="InterPro" id="IPR011993">
    <property type="entry name" value="PH-like_dom_sf"/>
</dbReference>
<organism evidence="4 5">
    <name type="scientific">Taenia crassiceps</name>
    <dbReference type="NCBI Taxonomy" id="6207"/>
    <lineage>
        <taxon>Eukaryota</taxon>
        <taxon>Metazoa</taxon>
        <taxon>Spiralia</taxon>
        <taxon>Lophotrochozoa</taxon>
        <taxon>Platyhelminthes</taxon>
        <taxon>Cestoda</taxon>
        <taxon>Eucestoda</taxon>
        <taxon>Cyclophyllidea</taxon>
        <taxon>Taeniidae</taxon>
        <taxon>Taenia</taxon>
    </lineage>
</organism>
<dbReference type="PANTHER" id="PTHR22826:SF106">
    <property type="entry name" value="TRIO, ISOFORM A"/>
    <property type="match status" value="1"/>
</dbReference>
<evidence type="ECO:0000259" key="3">
    <source>
        <dbReference type="PROSITE" id="PS50010"/>
    </source>
</evidence>
<dbReference type="Pfam" id="PF00621">
    <property type="entry name" value="RhoGEF"/>
    <property type="match status" value="1"/>
</dbReference>
<dbReference type="SUPFAM" id="SSF48065">
    <property type="entry name" value="DBL homology domain (DH-domain)"/>
    <property type="match status" value="1"/>
</dbReference>
<dbReference type="InterPro" id="IPR051336">
    <property type="entry name" value="RhoGEF_Guanine_NuclExch_SF"/>
</dbReference>
<comment type="caution">
    <text evidence="4">The sequence shown here is derived from an EMBL/GenBank/DDBJ whole genome shotgun (WGS) entry which is preliminary data.</text>
</comment>
<accession>A0ABR4QFT9</accession>
<feature type="domain" description="DH" evidence="3">
    <location>
        <begin position="140"/>
        <end position="353"/>
    </location>
</feature>
<evidence type="ECO:0000313" key="5">
    <source>
        <dbReference type="Proteomes" id="UP001651158"/>
    </source>
</evidence>
<feature type="compositionally biased region" description="Gly residues" evidence="2">
    <location>
        <begin position="777"/>
        <end position="787"/>
    </location>
</feature>
<keyword evidence="5" id="KW-1185">Reference proteome</keyword>
<feature type="compositionally biased region" description="Polar residues" evidence="2">
    <location>
        <begin position="894"/>
        <end position="909"/>
    </location>
</feature>
<dbReference type="InterPro" id="IPR000219">
    <property type="entry name" value="DH_dom"/>
</dbReference>
<reference evidence="4 5" key="1">
    <citation type="journal article" date="2022" name="Front. Cell. Infect. Microbiol.">
        <title>The Genomes of Two Strains of Taenia crassiceps the Animal Model for the Study of Human Cysticercosis.</title>
        <authorList>
            <person name="Bobes R.J."/>
            <person name="Estrada K."/>
            <person name="Rios-Valencia D.G."/>
            <person name="Calderon-Gallegos A."/>
            <person name="de la Torre P."/>
            <person name="Carrero J.C."/>
            <person name="Sanchez-Flores A."/>
            <person name="Laclette J.P."/>
        </authorList>
    </citation>
    <scope>NUCLEOTIDE SEQUENCE [LARGE SCALE GENOMIC DNA]</scope>
    <source>
        <strain evidence="4">WFUcys</strain>
    </source>
</reference>
<name>A0ABR4QFT9_9CEST</name>
<feature type="compositionally biased region" description="Polar residues" evidence="2">
    <location>
        <begin position="457"/>
        <end position="472"/>
    </location>
</feature>
<feature type="compositionally biased region" description="Low complexity" evidence="2">
    <location>
        <begin position="727"/>
        <end position="751"/>
    </location>
</feature>
<sequence length="951" mass="103167">MTRTRDKPFSILELHRYRFVYSSIASRAAYKRSLTYDRLGPVQLSSSSPLFQARAKMSVEIVKEKPPDEKQVHFLDGGALCAKVDNPNPAVDILRTDDPTFSDRDQQSLLAPANTIPDTRIDASAGVNGEADATSEAIEKRKQPLMELAYSEESYVRRLRVVYELYMPAPYRVSPNSDSTTSTAAASSALPVSPSSFEELASKLPPGGPTVPEDLVARWRILWGNWVQLFEWHTGFYEKLRTLLEEDPDRIPKLFIDSRARLRSIYSKYCENQIKAAHIAEQHKEFFDEWRVHVGDKEDVVSLLMQPVQRIMRYQLPISEIVKWTERAKLPSLPLWQKALDIMKEIPKDTQLILEAARIDGFPGVITALGTLRIRGDLLVASLSRSELAEALRSYAKALNVLPSNPASRNSSGLSLLTKLHLQSSSTPEEEAEVPVPTNTVAATTSVAAPIDAGPVNFTTNEPAPSLPNASTVPLPPPPPPPHQKSRSSLEVGEVFQTQPPPPLLPGGQKFVVSRLFLFDRMLLVTEEVKAKRKGTSADAFAQSTYQFRAAVNVNKMKFEPHWFMCTFTSEPATTEATGAGVADATSSGAGGSATIPGNEQYASTDWPSVRAALEFAASDDLRFALWDQTPGRDVIYIIDPQTVATRSAWVVHLRDIQRMQQQLLMALEDPTRFAGGEREWGSPPAPMTEMPTLRGQVPREQLAQTPQSSSGTTTTSQQTRKWPSFSMRRSGRLSSTSSTLTSTATTPTSTHGPRSIAGGGGGGGGGGGKSKPTTLTGGGGTDGFGGSLLRSFSAERHRVTSPMPACTVDPATPTNASASSPHKPFVVRSASSPHRKESDDGGRCVPGLAAVNRVDSVESTGYDAHRNSVGFQKTKKVFTNLFFGKHSKKCRSPATTPTSGVSGASQHSILPPSTPSVPSPSVCPQPRIDSLPPPHPTVSTTTLTNASDTL</sequence>
<feature type="compositionally biased region" description="Polar residues" evidence="2">
    <location>
        <begin position="938"/>
        <end position="951"/>
    </location>
</feature>
<protein>
    <submittedName>
        <fullName evidence="4">Triple functional domain protein</fullName>
    </submittedName>
</protein>
<proteinExistence type="predicted"/>
<dbReference type="Proteomes" id="UP001651158">
    <property type="component" value="Unassembled WGS sequence"/>
</dbReference>
<dbReference type="EMBL" id="JAKROA010000003">
    <property type="protein sequence ID" value="KAL5108477.1"/>
    <property type="molecule type" value="Genomic_DNA"/>
</dbReference>
<dbReference type="SMART" id="SM00325">
    <property type="entry name" value="RhoGEF"/>
    <property type="match status" value="1"/>
</dbReference>
<dbReference type="PANTHER" id="PTHR22826">
    <property type="entry name" value="RHO GUANINE EXCHANGE FACTOR-RELATED"/>
    <property type="match status" value="1"/>
</dbReference>
<evidence type="ECO:0000256" key="2">
    <source>
        <dbReference type="SAM" id="MobiDB-lite"/>
    </source>
</evidence>
<feature type="compositionally biased region" description="Low complexity" evidence="2">
    <location>
        <begin position="705"/>
        <end position="720"/>
    </location>
</feature>
<dbReference type="PROSITE" id="PS50010">
    <property type="entry name" value="DH_2"/>
    <property type="match status" value="1"/>
</dbReference>
<dbReference type="InterPro" id="IPR035899">
    <property type="entry name" value="DBL_dom_sf"/>
</dbReference>
<evidence type="ECO:0000256" key="1">
    <source>
        <dbReference type="ARBA" id="ARBA00022658"/>
    </source>
</evidence>
<dbReference type="Gene3D" id="1.20.900.10">
    <property type="entry name" value="Dbl homology (DH) domain"/>
    <property type="match status" value="1"/>
</dbReference>